<evidence type="ECO:0000256" key="9">
    <source>
        <dbReference type="SAM" id="MobiDB-lite"/>
    </source>
</evidence>
<dbReference type="Gene3D" id="2.60.120.680">
    <property type="entry name" value="GOLD domain"/>
    <property type="match status" value="1"/>
</dbReference>
<sequence>MDTLEIHSKDFLIKWISAPENSVIDWQVKPLKKSINFALYQKRDDADSQPSSTSDFADSAGLSDSTPTNARLRANSTATVNQFTKSNDVYKSKSRTSTLSTIGESNLDLIKNYHKLVANELVHGKYEAPNGGMFAFVFDNSFSKTIAKSVEFSAEILLDKPAPQQHEQYVFDGTQNGHEAAQPGKVLQSVMLKKRRKKMQGFTKRYFVLNFKRGTLSYFQVNDNKLRGQMPIKDAIISANQHSREFIIDSGMEVWHLKTVNVADFNAWVNAFNAVKKEDVSPQGEPTSGLGAGAGAATGAGAAAGGVSAAALAVIAQKLSKLQAENPSPLVDDINRDMETLLAKSRGEAPASKSADSQSIHSSEFHDAEDHFDEDGVVFLDDGASPSQADEVEDQVDENSSDDEEEDDNNFYGKDGASAGAALGAGVGVGASAGAGADADAGAAALQGQPPQDGASTPASTEDDLYPLPHADVKRNPDVPICTHTPPSLLSFVRKNVGKDLSTIAMPVTYNEPTTVLQKFAEMLEYPDIATNALGSDFQDESGEKLLRIAAFALSSLSSSRAKERNKRKPFTPLLGETYELVREDLGFRLVSEKVSHRPPVFAYHVDTETWTMDFAVSPSQKFWGKQSEITTKGVVVLKDKATGEEFSWTQATQMLKNIIAGETYAEPTGNVTIKSSNGYKAVAEFSKGGMWSGRSEGVEIKVFDNKKKELPYTVSGNWTEKFTLKTSSTEKTIWQAGELLPNYQKKYGFTTFAGTLNKITEMEQGQIPPTDSRNRPDLQAYEKGDVDTAENLKNKLEQDQRVRRKQTEDAGQQHTPAFFKFAGNGPVDEGKWEFIQGPASYWNRRKNQDWSGLTPLW</sequence>
<feature type="region of interest" description="Disordered" evidence="9">
    <location>
        <begin position="45"/>
        <end position="74"/>
    </location>
</feature>
<feature type="domain" description="PH" evidence="10">
    <location>
        <begin position="184"/>
        <end position="277"/>
    </location>
</feature>
<accession>A0ABP0ZW71</accession>
<dbReference type="InterPro" id="IPR011993">
    <property type="entry name" value="PH-like_dom_sf"/>
</dbReference>
<feature type="compositionally biased region" description="Acidic residues" evidence="9">
    <location>
        <begin position="390"/>
        <end position="409"/>
    </location>
</feature>
<evidence type="ECO:0000256" key="6">
    <source>
        <dbReference type="ARBA" id="ARBA00023055"/>
    </source>
</evidence>
<evidence type="ECO:0000256" key="3">
    <source>
        <dbReference type="ARBA" id="ARBA00022448"/>
    </source>
</evidence>
<keyword evidence="6" id="KW-0445">Lipid transport</keyword>
<evidence type="ECO:0000313" key="12">
    <source>
        <dbReference type="Proteomes" id="UP001497383"/>
    </source>
</evidence>
<dbReference type="Proteomes" id="UP001497383">
    <property type="component" value="Chromosome 6"/>
</dbReference>
<proteinExistence type="inferred from homology"/>
<dbReference type="PROSITE" id="PS01013">
    <property type="entry name" value="OSBP"/>
    <property type="match status" value="1"/>
</dbReference>
<evidence type="ECO:0000256" key="2">
    <source>
        <dbReference type="ARBA" id="ARBA00008842"/>
    </source>
</evidence>
<dbReference type="SUPFAM" id="SSF101576">
    <property type="entry name" value="Supernatant protein factor (SPF), C-terminal domain"/>
    <property type="match status" value="1"/>
</dbReference>
<comment type="similarity">
    <text evidence="2 8">Belongs to the OSBP family.</text>
</comment>
<keyword evidence="12" id="KW-1185">Reference proteome</keyword>
<dbReference type="SUPFAM" id="SSF144000">
    <property type="entry name" value="Oxysterol-binding protein-like"/>
    <property type="match status" value="1"/>
</dbReference>
<dbReference type="RefSeq" id="XP_066832082.1">
    <property type="nucleotide sequence ID" value="XM_066975444.1"/>
</dbReference>
<dbReference type="PANTHER" id="PTHR10972:SF203">
    <property type="entry name" value="OXYSTEROL-BINDING PROTEIN HOMOLOG 3"/>
    <property type="match status" value="1"/>
</dbReference>
<dbReference type="InterPro" id="IPR036598">
    <property type="entry name" value="GOLD_dom_sf"/>
</dbReference>
<dbReference type="PROSITE" id="PS50003">
    <property type="entry name" value="PH_DOMAIN"/>
    <property type="match status" value="1"/>
</dbReference>
<dbReference type="PANTHER" id="PTHR10972">
    <property type="entry name" value="OXYSTEROL-BINDING PROTEIN-RELATED"/>
    <property type="match status" value="1"/>
</dbReference>
<keyword evidence="3" id="KW-0813">Transport</keyword>
<dbReference type="Gene3D" id="2.40.160.120">
    <property type="match status" value="1"/>
</dbReference>
<dbReference type="InterPro" id="IPR041680">
    <property type="entry name" value="PH_8"/>
</dbReference>
<evidence type="ECO:0000259" key="10">
    <source>
        <dbReference type="PROSITE" id="PS50003"/>
    </source>
</evidence>
<evidence type="ECO:0000256" key="8">
    <source>
        <dbReference type="RuleBase" id="RU003844"/>
    </source>
</evidence>
<dbReference type="SUPFAM" id="SSF50729">
    <property type="entry name" value="PH domain-like"/>
    <property type="match status" value="1"/>
</dbReference>
<dbReference type="InterPro" id="IPR001849">
    <property type="entry name" value="PH_domain"/>
</dbReference>
<protein>
    <recommendedName>
        <fullName evidence="10">PH domain-containing protein</fullName>
    </recommendedName>
</protein>
<feature type="compositionally biased region" description="Polar residues" evidence="9">
    <location>
        <begin position="48"/>
        <end position="74"/>
    </location>
</feature>
<dbReference type="SMART" id="SM00233">
    <property type="entry name" value="PH"/>
    <property type="match status" value="1"/>
</dbReference>
<feature type="compositionally biased region" description="Low complexity" evidence="9">
    <location>
        <begin position="442"/>
        <end position="455"/>
    </location>
</feature>
<dbReference type="Pfam" id="PF15409">
    <property type="entry name" value="PH_8"/>
    <property type="match status" value="1"/>
</dbReference>
<dbReference type="InterPro" id="IPR000648">
    <property type="entry name" value="Oxysterol-bd"/>
</dbReference>
<reference evidence="11 12" key="1">
    <citation type="submission" date="2024-03" db="EMBL/GenBank/DDBJ databases">
        <authorList>
            <person name="Brejova B."/>
        </authorList>
    </citation>
    <scope>NUCLEOTIDE SEQUENCE [LARGE SCALE GENOMIC DNA]</scope>
    <source>
        <strain evidence="11 12">CBS 14171</strain>
    </source>
</reference>
<evidence type="ECO:0000256" key="7">
    <source>
        <dbReference type="ARBA" id="ARBA00023121"/>
    </source>
</evidence>
<feature type="compositionally biased region" description="Basic and acidic residues" evidence="9">
    <location>
        <begin position="798"/>
        <end position="809"/>
    </location>
</feature>
<dbReference type="InterPro" id="IPR018494">
    <property type="entry name" value="Oxysterol-bd_CS"/>
</dbReference>
<keyword evidence="7" id="KW-0446">Lipid-binding</keyword>
<evidence type="ECO:0000256" key="5">
    <source>
        <dbReference type="ARBA" id="ARBA00022553"/>
    </source>
</evidence>
<dbReference type="Pfam" id="PF01237">
    <property type="entry name" value="Oxysterol_BP"/>
    <property type="match status" value="1"/>
</dbReference>
<feature type="region of interest" description="Disordered" evidence="9">
    <location>
        <begin position="344"/>
        <end position="365"/>
    </location>
</feature>
<comment type="subcellular location">
    <subcellularLocation>
        <location evidence="1">Cytoplasm</location>
    </subcellularLocation>
</comment>
<organism evidence="11 12">
    <name type="scientific">Lodderomyces beijingensis</name>
    <dbReference type="NCBI Taxonomy" id="1775926"/>
    <lineage>
        <taxon>Eukaryota</taxon>
        <taxon>Fungi</taxon>
        <taxon>Dikarya</taxon>
        <taxon>Ascomycota</taxon>
        <taxon>Saccharomycotina</taxon>
        <taxon>Pichiomycetes</taxon>
        <taxon>Debaryomycetaceae</taxon>
        <taxon>Candida/Lodderomyces clade</taxon>
        <taxon>Lodderomyces</taxon>
    </lineage>
</organism>
<dbReference type="EMBL" id="OZ022410">
    <property type="protein sequence ID" value="CAK9441275.1"/>
    <property type="molecule type" value="Genomic_DNA"/>
</dbReference>
<feature type="region of interest" description="Disordered" evidence="9">
    <location>
        <begin position="378"/>
        <end position="415"/>
    </location>
</feature>
<dbReference type="CDD" id="cd13289">
    <property type="entry name" value="PH_Osh3p_yeast"/>
    <property type="match status" value="1"/>
</dbReference>
<evidence type="ECO:0000256" key="1">
    <source>
        <dbReference type="ARBA" id="ARBA00004496"/>
    </source>
</evidence>
<feature type="region of interest" description="Disordered" evidence="9">
    <location>
        <begin position="442"/>
        <end position="478"/>
    </location>
</feature>
<feature type="region of interest" description="Disordered" evidence="9">
    <location>
        <begin position="798"/>
        <end position="818"/>
    </location>
</feature>
<evidence type="ECO:0000256" key="4">
    <source>
        <dbReference type="ARBA" id="ARBA00022490"/>
    </source>
</evidence>
<dbReference type="InterPro" id="IPR037239">
    <property type="entry name" value="OSBP_sf"/>
</dbReference>
<keyword evidence="4" id="KW-0963">Cytoplasm</keyword>
<name>A0ABP0ZW71_9ASCO</name>
<dbReference type="Gene3D" id="3.30.70.3490">
    <property type="match status" value="1"/>
</dbReference>
<gene>
    <name evidence="11" type="ORF">LODBEIA_P51440</name>
</gene>
<dbReference type="GeneID" id="92210340"/>
<evidence type="ECO:0000313" key="11">
    <source>
        <dbReference type="EMBL" id="CAK9441275.1"/>
    </source>
</evidence>
<dbReference type="Gene3D" id="2.30.29.30">
    <property type="entry name" value="Pleckstrin-homology domain (PH domain)/Phosphotyrosine-binding domain (PTB)"/>
    <property type="match status" value="1"/>
</dbReference>
<keyword evidence="5" id="KW-0597">Phosphoprotein</keyword>